<name>A0AA39FDD8_MICHY</name>
<feature type="coiled-coil region" evidence="2">
    <location>
        <begin position="329"/>
        <end position="388"/>
    </location>
</feature>
<evidence type="ECO:0000256" key="1">
    <source>
        <dbReference type="ARBA" id="ARBA00023054"/>
    </source>
</evidence>
<dbReference type="InterPro" id="IPR049258">
    <property type="entry name" value="ODAD1_CC"/>
</dbReference>
<evidence type="ECO:0000259" key="3">
    <source>
        <dbReference type="Pfam" id="PF21773"/>
    </source>
</evidence>
<dbReference type="InterPro" id="IPR051876">
    <property type="entry name" value="ODA-DC/CCD"/>
</dbReference>
<feature type="coiled-coil region" evidence="2">
    <location>
        <begin position="94"/>
        <end position="128"/>
    </location>
</feature>
<keyword evidence="5" id="KW-1185">Reference proteome</keyword>
<dbReference type="Proteomes" id="UP001168972">
    <property type="component" value="Unassembled WGS sequence"/>
</dbReference>
<gene>
    <name evidence="4" type="ORF">PV327_004740</name>
</gene>
<comment type="caution">
    <text evidence="4">The sequence shown here is derived from an EMBL/GenBank/DDBJ whole genome shotgun (WGS) entry which is preliminary data.</text>
</comment>
<protein>
    <recommendedName>
        <fullName evidence="3">ODAD1 central coiled coil region domain-containing protein</fullName>
    </recommendedName>
</protein>
<keyword evidence="1 2" id="KW-0175">Coiled coil</keyword>
<feature type="domain" description="ODAD1 central coiled coil region" evidence="3">
    <location>
        <begin position="144"/>
        <end position="423"/>
    </location>
</feature>
<feature type="coiled-coil region" evidence="2">
    <location>
        <begin position="15"/>
        <end position="67"/>
    </location>
</feature>
<evidence type="ECO:0000256" key="2">
    <source>
        <dbReference type="SAM" id="Coils"/>
    </source>
</evidence>
<reference evidence="4" key="1">
    <citation type="journal article" date="2023" name="bioRxiv">
        <title>Scaffold-level genome assemblies of two parasitoid biocontrol wasps reveal the parthenogenesis mechanism and an associated novel virus.</title>
        <authorList>
            <person name="Inwood S."/>
            <person name="Skelly J."/>
            <person name="Guhlin J."/>
            <person name="Harrop T."/>
            <person name="Goldson S."/>
            <person name="Dearden P."/>
        </authorList>
    </citation>
    <scope>NUCLEOTIDE SEQUENCE</scope>
    <source>
        <strain evidence="4">Lincoln</strain>
        <tissue evidence="4">Whole body</tissue>
    </source>
</reference>
<reference evidence="4" key="2">
    <citation type="submission" date="2023-03" db="EMBL/GenBank/DDBJ databases">
        <authorList>
            <person name="Inwood S.N."/>
            <person name="Skelly J.G."/>
            <person name="Guhlin J."/>
            <person name="Harrop T.W.R."/>
            <person name="Goldson S.G."/>
            <person name="Dearden P.K."/>
        </authorList>
    </citation>
    <scope>NUCLEOTIDE SEQUENCE</scope>
    <source>
        <strain evidence="4">Lincoln</strain>
        <tissue evidence="4">Whole body</tissue>
    </source>
</reference>
<sequence length="549" mass="63831">MAYKQQPVQDELEMETMAEAELSRLKRQYRIMENDRVTYSEKARLQLRNQQNMIERLEYEKAELLLSIKTSKSQSNSRKDVAMDETLKCFLKKRTKYIEMIKNERQQIHELQEQIIKVSKEVTSLKMKIQTDSQSKDTTDKHNRMISILENRLDVATKRFNVVVGENAKLRSKIDSLLKERSQFNILWAKMIGQLNTGKSVINDLIEQATITFNQRDEELNKIHALKERGTRDLKAHTSEMCELQRTLDNELKLQEFLGIKGQYRETAHLNAKKEADLRTKREEMQNKIDSYTEILNLIKQFTGEDNIDKLTAHFLKQEEENFALFNYVNELNDELEGLQIRVAQLRDEIDKARALNIHRGDQQTETLEKLAKQLEEQTQKATAAEENFTECNEVIEKLLEGINTLFHTIGCDNSSILDLLGDNANVTINNVMLYLGLIEKRITEMFNKVHWNDITGESEIVRLDEEKKPKLKIPELSEIAPTQPCVLCVEKEVLQSVTEGLDVPLSSRDTIKRELLQINSSNDFSEILHNVSGCHLPAARRIIHKRYQ</sequence>
<organism evidence="4 5">
    <name type="scientific">Microctonus hyperodae</name>
    <name type="common">Parasitoid wasp</name>
    <dbReference type="NCBI Taxonomy" id="165561"/>
    <lineage>
        <taxon>Eukaryota</taxon>
        <taxon>Metazoa</taxon>
        <taxon>Ecdysozoa</taxon>
        <taxon>Arthropoda</taxon>
        <taxon>Hexapoda</taxon>
        <taxon>Insecta</taxon>
        <taxon>Pterygota</taxon>
        <taxon>Neoptera</taxon>
        <taxon>Endopterygota</taxon>
        <taxon>Hymenoptera</taxon>
        <taxon>Apocrita</taxon>
        <taxon>Ichneumonoidea</taxon>
        <taxon>Braconidae</taxon>
        <taxon>Euphorinae</taxon>
        <taxon>Microctonus</taxon>
    </lineage>
</organism>
<evidence type="ECO:0000313" key="4">
    <source>
        <dbReference type="EMBL" id="KAK0167326.1"/>
    </source>
</evidence>
<dbReference type="Pfam" id="PF21773">
    <property type="entry name" value="ODAD1_CC"/>
    <property type="match status" value="1"/>
</dbReference>
<accession>A0AA39FDD8</accession>
<dbReference type="EMBL" id="JAQQBR010001832">
    <property type="protein sequence ID" value="KAK0167326.1"/>
    <property type="molecule type" value="Genomic_DNA"/>
</dbReference>
<evidence type="ECO:0000313" key="5">
    <source>
        <dbReference type="Proteomes" id="UP001168972"/>
    </source>
</evidence>
<dbReference type="PANTHER" id="PTHR21694:SF18">
    <property type="entry name" value="COILED-COIL DOMAIN-CONTAINING PROTEIN 63"/>
    <property type="match status" value="1"/>
</dbReference>
<dbReference type="AlphaFoldDB" id="A0AA39FDD8"/>
<dbReference type="PANTHER" id="PTHR21694">
    <property type="entry name" value="COILED-COIL DOMAIN-CONTAINING PROTEIN 63"/>
    <property type="match status" value="1"/>
</dbReference>
<proteinExistence type="predicted"/>